<feature type="compositionally biased region" description="Basic residues" evidence="1">
    <location>
        <begin position="128"/>
        <end position="138"/>
    </location>
</feature>
<dbReference type="EMBL" id="JAACJK010000180">
    <property type="protein sequence ID" value="KAF5318311.1"/>
    <property type="molecule type" value="Genomic_DNA"/>
</dbReference>
<feature type="region of interest" description="Disordered" evidence="1">
    <location>
        <begin position="285"/>
        <end position="316"/>
    </location>
</feature>
<feature type="region of interest" description="Disordered" evidence="1">
    <location>
        <begin position="236"/>
        <end position="255"/>
    </location>
</feature>
<reference evidence="2 3" key="1">
    <citation type="journal article" date="2020" name="ISME J.">
        <title>Uncovering the hidden diversity of litter-decomposition mechanisms in mushroom-forming fungi.</title>
        <authorList>
            <person name="Floudas D."/>
            <person name="Bentzer J."/>
            <person name="Ahren D."/>
            <person name="Johansson T."/>
            <person name="Persson P."/>
            <person name="Tunlid A."/>
        </authorList>
    </citation>
    <scope>NUCLEOTIDE SEQUENCE [LARGE SCALE GENOMIC DNA]</scope>
    <source>
        <strain evidence="2 3">CBS 175.51</strain>
    </source>
</reference>
<organism evidence="2 3">
    <name type="scientific">Ephemerocybe angulata</name>
    <dbReference type="NCBI Taxonomy" id="980116"/>
    <lineage>
        <taxon>Eukaryota</taxon>
        <taxon>Fungi</taxon>
        <taxon>Dikarya</taxon>
        <taxon>Basidiomycota</taxon>
        <taxon>Agaricomycotina</taxon>
        <taxon>Agaricomycetes</taxon>
        <taxon>Agaricomycetidae</taxon>
        <taxon>Agaricales</taxon>
        <taxon>Agaricineae</taxon>
        <taxon>Psathyrellaceae</taxon>
        <taxon>Ephemerocybe</taxon>
    </lineage>
</organism>
<sequence length="364" mass="39535">MPRVSTSSIPKHVFHHAIERVPPPPSTLGRFNLLPFKQLCANDFHPDYHTKPVPRAESQGSTKTVVSVQPPYPPPIMPPSGGNLMILGGEDMPKRRVAKACQSKTRARASPVAVKKSTKRNMSTARSRSTRSKTKHPPKSLQHNDAQAPIPKSLLYLPHQYTQPPAPMAYSLLPPCSSIMLGLCGAVPPDGHPFPAAPMEVDSAWNTIQAHKVIDDFTISTVSMPCTERLPSFKEKFGELGRPDSARYPIPRPTLPPLRCPGPELLDLLRGRKLYWREESSSSSSSLSDEEALDGSGCGSSSDSTSAGGSAYSPSTQEAYPYPYAGTLGGYGEDVGMSSVDVPPRACIGRPVWSWGVNEWQTWA</sequence>
<feature type="region of interest" description="Disordered" evidence="1">
    <location>
        <begin position="101"/>
        <end position="146"/>
    </location>
</feature>
<protein>
    <submittedName>
        <fullName evidence="2">Uncharacterized protein</fullName>
    </submittedName>
</protein>
<comment type="caution">
    <text evidence="2">The sequence shown here is derived from an EMBL/GenBank/DDBJ whole genome shotgun (WGS) entry which is preliminary data.</text>
</comment>
<feature type="compositionally biased region" description="Basic and acidic residues" evidence="1">
    <location>
        <begin position="236"/>
        <end position="245"/>
    </location>
</feature>
<keyword evidence="3" id="KW-1185">Reference proteome</keyword>
<evidence type="ECO:0000313" key="3">
    <source>
        <dbReference type="Proteomes" id="UP000541558"/>
    </source>
</evidence>
<evidence type="ECO:0000313" key="2">
    <source>
        <dbReference type="EMBL" id="KAF5318311.1"/>
    </source>
</evidence>
<name>A0A8H5EZQ4_9AGAR</name>
<proteinExistence type="predicted"/>
<dbReference type="AlphaFoldDB" id="A0A8H5EZQ4"/>
<accession>A0A8H5EZQ4</accession>
<feature type="compositionally biased region" description="Low complexity" evidence="1">
    <location>
        <begin position="299"/>
        <end position="313"/>
    </location>
</feature>
<dbReference type="Proteomes" id="UP000541558">
    <property type="component" value="Unassembled WGS sequence"/>
</dbReference>
<evidence type="ECO:0000256" key="1">
    <source>
        <dbReference type="SAM" id="MobiDB-lite"/>
    </source>
</evidence>
<dbReference type="OrthoDB" id="10356869at2759"/>
<gene>
    <name evidence="2" type="ORF">D9611_014351</name>
</gene>